<protein>
    <submittedName>
        <fullName evidence="1">Uncharacterized protein</fullName>
    </submittedName>
</protein>
<dbReference type="EMBL" id="KI980522">
    <property type="protein sequence ID" value="EXK23860.1"/>
    <property type="molecule type" value="Genomic_DNA"/>
</dbReference>
<dbReference type="AlphaFoldDB" id="W9YXF5"/>
<organism evidence="1">
    <name type="scientific">Fusarium oxysporum f. sp. melonis 26406</name>
    <dbReference type="NCBI Taxonomy" id="1089452"/>
    <lineage>
        <taxon>Eukaryota</taxon>
        <taxon>Fungi</taxon>
        <taxon>Dikarya</taxon>
        <taxon>Ascomycota</taxon>
        <taxon>Pezizomycotina</taxon>
        <taxon>Sordariomycetes</taxon>
        <taxon>Hypocreomycetidae</taxon>
        <taxon>Hypocreales</taxon>
        <taxon>Nectriaceae</taxon>
        <taxon>Fusarium</taxon>
        <taxon>Fusarium oxysporum species complex</taxon>
    </lineage>
</organism>
<proteinExistence type="predicted"/>
<accession>W9YXF5</accession>
<reference evidence="1" key="2">
    <citation type="submission" date="2014-02" db="EMBL/GenBank/DDBJ databases">
        <title>Annotation of the Genome Sequence of Fusarium oxysporum f. sp. melonis 26406.</title>
        <authorList>
            <consortium name="The Broad Institute Genomics Platform"/>
            <person name="Ma L.-J."/>
            <person name="Corby-Kistler H."/>
            <person name="Broz K."/>
            <person name="Gale L.R."/>
            <person name="Jonkers W."/>
            <person name="O'Donnell K."/>
            <person name="Ploetz R."/>
            <person name="Steinberg C."/>
            <person name="Schwartz D.C."/>
            <person name="VanEtten H."/>
            <person name="Zhou S."/>
            <person name="Young S.K."/>
            <person name="Zeng Q."/>
            <person name="Gargeya S."/>
            <person name="Fitzgerald M."/>
            <person name="Abouelleil A."/>
            <person name="Alvarado L."/>
            <person name="Chapman S.B."/>
            <person name="Gainer-Dewar J."/>
            <person name="Goldberg J."/>
            <person name="Griggs A."/>
            <person name="Gujja S."/>
            <person name="Hansen M."/>
            <person name="Howarth C."/>
            <person name="Imamovic A."/>
            <person name="Ireland A."/>
            <person name="Larimer J."/>
            <person name="McCowan C."/>
            <person name="Murphy C."/>
            <person name="Pearson M."/>
            <person name="Poon T.W."/>
            <person name="Priest M."/>
            <person name="Roberts A."/>
            <person name="Saif S."/>
            <person name="Shea T."/>
            <person name="Sykes S."/>
            <person name="Wortman J."/>
            <person name="Nusbaum C."/>
            <person name="Birren B."/>
        </authorList>
    </citation>
    <scope>NUCLEOTIDE SEQUENCE</scope>
    <source>
        <strain evidence="1">26406</strain>
    </source>
</reference>
<dbReference type="VEuPathDB" id="FungiDB:FOMG_19385"/>
<reference evidence="1" key="1">
    <citation type="submission" date="2012-04" db="EMBL/GenBank/DDBJ databases">
        <title>The Genome Sequence of Fusarium oxysporum melonis.</title>
        <authorList>
            <consortium name="The Broad Institute Genome Sequencing Platform"/>
            <person name="Ma L.-J."/>
            <person name="Gale L.R."/>
            <person name="Schwartz D.C."/>
            <person name="Zhou S."/>
            <person name="Corby-Kistler H."/>
            <person name="Young S.K."/>
            <person name="Zeng Q."/>
            <person name="Gargeya S."/>
            <person name="Fitzgerald M."/>
            <person name="Haas B."/>
            <person name="Abouelleil A."/>
            <person name="Alvarado L."/>
            <person name="Arachchi H.M."/>
            <person name="Berlin A."/>
            <person name="Brown A."/>
            <person name="Chapman S.B."/>
            <person name="Chen Z."/>
            <person name="Dunbar C."/>
            <person name="Freedman E."/>
            <person name="Gearin G."/>
            <person name="Goldberg J."/>
            <person name="Griggs A."/>
            <person name="Gujja S."/>
            <person name="Heiman D."/>
            <person name="Howarth C."/>
            <person name="Larson L."/>
            <person name="Lui A."/>
            <person name="MacDonald P.J.P."/>
            <person name="Montmayeur A."/>
            <person name="Murphy C."/>
            <person name="Neiman D."/>
            <person name="Pearson M."/>
            <person name="Priest M."/>
            <person name="Roberts A."/>
            <person name="Saif S."/>
            <person name="Shea T."/>
            <person name="Shenoy N."/>
            <person name="Sisk P."/>
            <person name="Stolte C."/>
            <person name="Sykes S."/>
            <person name="Wortman J."/>
            <person name="Nusbaum C."/>
            <person name="Birren B."/>
        </authorList>
    </citation>
    <scope>NUCLEOTIDE SEQUENCE</scope>
    <source>
        <strain evidence="1">26406</strain>
    </source>
</reference>
<evidence type="ECO:0000313" key="1">
    <source>
        <dbReference type="EMBL" id="EXK23860.1"/>
    </source>
</evidence>
<dbReference type="Proteomes" id="UP000030703">
    <property type="component" value="Unassembled WGS sequence"/>
</dbReference>
<gene>
    <name evidence="1" type="ORF">FOMG_19385</name>
</gene>
<dbReference type="HOGENOM" id="CLU_2440949_0_0_1"/>
<name>W9YXF5_FUSOX</name>
<sequence length="90" mass="10516">MLASIRLCLDSTMSTMHTVVPIICLFILPDYLSTKTLHKWLSAWLTLVILHKLCRLKQFSNEDVSIEHRIQIGRQERRKSNRYTSKTTSV</sequence>